<dbReference type="SMART" id="SM00906">
    <property type="entry name" value="Fungal_trans"/>
    <property type="match status" value="1"/>
</dbReference>
<comment type="caution">
    <text evidence="8">The sequence shown here is derived from an EMBL/GenBank/DDBJ whole genome shotgun (WGS) entry which is preliminary data.</text>
</comment>
<keyword evidence="5" id="KW-0804">Transcription</keyword>
<evidence type="ECO:0000256" key="3">
    <source>
        <dbReference type="ARBA" id="ARBA00023015"/>
    </source>
</evidence>
<dbReference type="PANTHER" id="PTHR31001:SF85">
    <property type="entry name" value="ZN(II)2CYS6 TRANSCRIPTION FACTOR (EUROFUNG)"/>
    <property type="match status" value="1"/>
</dbReference>
<evidence type="ECO:0000256" key="4">
    <source>
        <dbReference type="ARBA" id="ARBA00023125"/>
    </source>
</evidence>
<dbReference type="Pfam" id="PF04082">
    <property type="entry name" value="Fungal_trans"/>
    <property type="match status" value="1"/>
</dbReference>
<dbReference type="AlphaFoldDB" id="A0AAD4PTG2"/>
<dbReference type="GeneID" id="70243680"/>
<dbReference type="GO" id="GO:0003677">
    <property type="term" value="F:DNA binding"/>
    <property type="evidence" value="ECO:0007669"/>
    <property type="project" value="UniProtKB-KW"/>
</dbReference>
<dbReference type="RefSeq" id="XP_046065185.1">
    <property type="nucleotide sequence ID" value="XM_046213393.1"/>
</dbReference>
<reference evidence="8" key="1">
    <citation type="submission" date="2021-12" db="EMBL/GenBank/DDBJ databases">
        <title>Convergent genome expansion in fungi linked to evolution of root-endophyte symbiosis.</title>
        <authorList>
            <consortium name="DOE Joint Genome Institute"/>
            <person name="Ke Y.-H."/>
            <person name="Bonito G."/>
            <person name="Liao H.-L."/>
            <person name="Looney B."/>
            <person name="Rojas-Flechas A."/>
            <person name="Nash J."/>
            <person name="Hameed K."/>
            <person name="Schadt C."/>
            <person name="Martin F."/>
            <person name="Crous P.W."/>
            <person name="Miettinen O."/>
            <person name="Magnuson J.K."/>
            <person name="Labbe J."/>
            <person name="Jacobson D."/>
            <person name="Doktycz M.J."/>
            <person name="Veneault-Fourrey C."/>
            <person name="Kuo A."/>
            <person name="Mondo S."/>
            <person name="Calhoun S."/>
            <person name="Riley R."/>
            <person name="Ohm R."/>
            <person name="LaButti K."/>
            <person name="Andreopoulos B."/>
            <person name="Pangilinan J."/>
            <person name="Nolan M."/>
            <person name="Tritt A."/>
            <person name="Clum A."/>
            <person name="Lipzen A."/>
            <person name="Daum C."/>
            <person name="Barry K."/>
            <person name="Grigoriev I.V."/>
            <person name="Vilgalys R."/>
        </authorList>
    </citation>
    <scope>NUCLEOTIDE SEQUENCE</scope>
    <source>
        <strain evidence="8">PMI_201</strain>
    </source>
</reference>
<evidence type="ECO:0000256" key="5">
    <source>
        <dbReference type="ARBA" id="ARBA00023163"/>
    </source>
</evidence>
<dbReference type="GO" id="GO:0008270">
    <property type="term" value="F:zinc ion binding"/>
    <property type="evidence" value="ECO:0007669"/>
    <property type="project" value="InterPro"/>
</dbReference>
<evidence type="ECO:0000313" key="9">
    <source>
        <dbReference type="Proteomes" id="UP001201262"/>
    </source>
</evidence>
<dbReference type="InterPro" id="IPR036864">
    <property type="entry name" value="Zn2-C6_fun-type_DNA-bd_sf"/>
</dbReference>
<keyword evidence="2" id="KW-0479">Metal-binding</keyword>
<dbReference type="GO" id="GO:0005634">
    <property type="term" value="C:nucleus"/>
    <property type="evidence" value="ECO:0007669"/>
    <property type="project" value="UniProtKB-SubCell"/>
</dbReference>
<name>A0AAD4PTG2_9EURO</name>
<keyword evidence="6" id="KW-0539">Nucleus</keyword>
<comment type="subcellular location">
    <subcellularLocation>
        <location evidence="1">Nucleus</location>
    </subcellularLocation>
</comment>
<keyword evidence="9" id="KW-1185">Reference proteome</keyword>
<evidence type="ECO:0000256" key="6">
    <source>
        <dbReference type="ARBA" id="ARBA00023242"/>
    </source>
</evidence>
<dbReference type="SUPFAM" id="SSF57701">
    <property type="entry name" value="Zn2/Cys6 DNA-binding domain"/>
    <property type="match status" value="1"/>
</dbReference>
<dbReference type="Gene3D" id="4.10.240.10">
    <property type="entry name" value="Zn(2)-C6 fungal-type DNA-binding domain"/>
    <property type="match status" value="1"/>
</dbReference>
<dbReference type="Proteomes" id="UP001201262">
    <property type="component" value="Unassembled WGS sequence"/>
</dbReference>
<dbReference type="PANTHER" id="PTHR31001">
    <property type="entry name" value="UNCHARACTERIZED TRANSCRIPTIONAL REGULATORY PROTEIN"/>
    <property type="match status" value="1"/>
</dbReference>
<evidence type="ECO:0000313" key="8">
    <source>
        <dbReference type="EMBL" id="KAH8688713.1"/>
    </source>
</evidence>
<dbReference type="InterPro" id="IPR007219">
    <property type="entry name" value="XnlR_reg_dom"/>
</dbReference>
<evidence type="ECO:0000256" key="2">
    <source>
        <dbReference type="ARBA" id="ARBA00022723"/>
    </source>
</evidence>
<accession>A0AAD4PTG2</accession>
<sequence length="591" mass="67180">MPVSRRPRGHSCVRCNRRKIKCDGTQPCSACRSASVICSARPPAKSRQGRMKLQKLSTPTVSNSNEAATDEILLEDEGHPRYFNEPLWGHLSKELPIVPTPRDVTQATTSTCPATSILWGPCEYQSIQSFRPAPSLAFQLWQIFLDNVNPLSKMIHAPSAQNIITEATRDQSRVSRGSEALMFSIYLCAVNSLKKSECETTLGESKNVLLQRYLTVTQQALVNAEFLQSSSLIVLQSLTLYLVCMRQHFDHKSLWLLTGLAVRSAQRIGLHKANGSSLISAFEAEMRHRLWWQILLVDSRAAQFAGLSLDIQMRDFFESRIPLNVNDCDIRPEMTSCPPDIETHSTEMLFCLVIYEAARFSTSLQHAEAQDMARIDEFRSSIQSKYLRFCDEAIPLHLLTKRLVQGLIAQISIKNFSNCKDNGTTNIPVTNRDAFFLWNIEVIECTNEIYSTECLQRYLWFLHGLFPIESFVNILVELQHRHQGVMVDRGWDAISNIYNTFMDTDWVPCSNPNDLLYCAVGKLALKAWQAHAIYRHPTPLWVTRLREKERAANNDPLENLLFSNVHEEIESGGAFEGAEDIFQNLHINWAL</sequence>
<dbReference type="GO" id="GO:0006351">
    <property type="term" value="P:DNA-templated transcription"/>
    <property type="evidence" value="ECO:0007669"/>
    <property type="project" value="InterPro"/>
</dbReference>
<organism evidence="8 9">
    <name type="scientific">Talaromyces proteolyticus</name>
    <dbReference type="NCBI Taxonomy" id="1131652"/>
    <lineage>
        <taxon>Eukaryota</taxon>
        <taxon>Fungi</taxon>
        <taxon>Dikarya</taxon>
        <taxon>Ascomycota</taxon>
        <taxon>Pezizomycotina</taxon>
        <taxon>Eurotiomycetes</taxon>
        <taxon>Eurotiomycetidae</taxon>
        <taxon>Eurotiales</taxon>
        <taxon>Trichocomaceae</taxon>
        <taxon>Talaromyces</taxon>
        <taxon>Talaromyces sect. Bacilispori</taxon>
    </lineage>
</organism>
<feature type="domain" description="Zn(2)-C6 fungal-type" evidence="7">
    <location>
        <begin position="11"/>
        <end position="40"/>
    </location>
</feature>
<gene>
    <name evidence="8" type="ORF">BGW36DRAFT_352718</name>
</gene>
<dbReference type="PROSITE" id="PS50048">
    <property type="entry name" value="ZN2_CY6_FUNGAL_2"/>
    <property type="match status" value="1"/>
</dbReference>
<dbReference type="EMBL" id="JAJTJA010000017">
    <property type="protein sequence ID" value="KAH8688713.1"/>
    <property type="molecule type" value="Genomic_DNA"/>
</dbReference>
<keyword evidence="3" id="KW-0805">Transcription regulation</keyword>
<dbReference type="GO" id="GO:0000981">
    <property type="term" value="F:DNA-binding transcription factor activity, RNA polymerase II-specific"/>
    <property type="evidence" value="ECO:0007669"/>
    <property type="project" value="InterPro"/>
</dbReference>
<evidence type="ECO:0000256" key="1">
    <source>
        <dbReference type="ARBA" id="ARBA00004123"/>
    </source>
</evidence>
<dbReference type="InterPro" id="IPR001138">
    <property type="entry name" value="Zn2Cys6_DnaBD"/>
</dbReference>
<evidence type="ECO:0000259" key="7">
    <source>
        <dbReference type="PROSITE" id="PS50048"/>
    </source>
</evidence>
<keyword evidence="4" id="KW-0238">DNA-binding</keyword>
<protein>
    <recommendedName>
        <fullName evidence="7">Zn(2)-C6 fungal-type domain-containing protein</fullName>
    </recommendedName>
</protein>
<dbReference type="CDD" id="cd00067">
    <property type="entry name" value="GAL4"/>
    <property type="match status" value="1"/>
</dbReference>
<dbReference type="CDD" id="cd12148">
    <property type="entry name" value="fungal_TF_MHR"/>
    <property type="match status" value="1"/>
</dbReference>
<dbReference type="Pfam" id="PF00172">
    <property type="entry name" value="Zn_clus"/>
    <property type="match status" value="1"/>
</dbReference>
<dbReference type="SMART" id="SM00066">
    <property type="entry name" value="GAL4"/>
    <property type="match status" value="1"/>
</dbReference>
<proteinExistence type="predicted"/>
<dbReference type="InterPro" id="IPR050613">
    <property type="entry name" value="Sec_Metabolite_Reg"/>
</dbReference>